<evidence type="ECO:0000313" key="2">
    <source>
        <dbReference type="Proteomes" id="UP000185473"/>
    </source>
</evidence>
<dbReference type="OrthoDB" id="9803578at2"/>
<dbReference type="Pfam" id="PF00756">
    <property type="entry name" value="Esterase"/>
    <property type="match status" value="1"/>
</dbReference>
<organism evidence="1 2">
    <name type="scientific">Weissella jogaejeotgali</name>
    <dbReference type="NCBI Taxonomy" id="1631871"/>
    <lineage>
        <taxon>Bacteria</taxon>
        <taxon>Bacillati</taxon>
        <taxon>Bacillota</taxon>
        <taxon>Bacilli</taxon>
        <taxon>Lactobacillales</taxon>
        <taxon>Lactobacillaceae</taxon>
        <taxon>Weissella</taxon>
    </lineage>
</organism>
<name>A0A1L6R994_9LACO</name>
<dbReference type="PANTHER" id="PTHR48098">
    <property type="entry name" value="ENTEROCHELIN ESTERASE-RELATED"/>
    <property type="match status" value="1"/>
</dbReference>
<dbReference type="InterPro" id="IPR029058">
    <property type="entry name" value="AB_hydrolase_fold"/>
</dbReference>
<dbReference type="AlphaFoldDB" id="A0A1L6R994"/>
<dbReference type="InterPro" id="IPR000801">
    <property type="entry name" value="Esterase-like"/>
</dbReference>
<keyword evidence="2" id="KW-1185">Reference proteome</keyword>
<dbReference type="GO" id="GO:0016747">
    <property type="term" value="F:acyltransferase activity, transferring groups other than amino-acyl groups"/>
    <property type="evidence" value="ECO:0007669"/>
    <property type="project" value="TreeGrafter"/>
</dbReference>
<sequence length="243" mass="27896">MSLTHITRFSAVLQEHLKISVILPDNLPNKPLPTIWLLHGLGENGSCWYRFTTIENLATQYQVAVIMPNVYRSFYMDETNGLPYWTYLTEEMIPELRRMLPLSTLRNQNFVIGNSMGGFGALKFGFKHPEWFSAVAALSPAVNLSDIIPIMPDISRVFGPSLPKNYLENLALAAPNDQLKEIQWYRSIGDHDFMRDSNDHFTDFMNSLGMNETYSVTPGDHDWTFWDNEIKKVFAWLPLSSIN</sequence>
<dbReference type="RefSeq" id="WP_075268930.1">
    <property type="nucleotide sequence ID" value="NZ_CP014332.1"/>
</dbReference>
<dbReference type="STRING" id="1631871.FOL01_0224"/>
<reference evidence="1 2" key="1">
    <citation type="submission" date="2016-02" db="EMBL/GenBank/DDBJ databases">
        <title>Complete Genome Sequence of Weissella jogaejeotgali FOL01.</title>
        <authorList>
            <person name="Lee J.-H."/>
            <person name="Ku H.-J."/>
        </authorList>
    </citation>
    <scope>NUCLEOTIDE SEQUENCE [LARGE SCALE GENOMIC DNA]</scope>
    <source>
        <strain evidence="1 2">FOL01</strain>
    </source>
</reference>
<dbReference type="PANTHER" id="PTHR48098:SF1">
    <property type="entry name" value="DIACYLGLYCEROL ACYLTRANSFERASE_MYCOLYLTRANSFERASE AG85A"/>
    <property type="match status" value="1"/>
</dbReference>
<gene>
    <name evidence="1" type="ORF">FOL01_0224</name>
</gene>
<evidence type="ECO:0000313" key="1">
    <source>
        <dbReference type="EMBL" id="APS41083.1"/>
    </source>
</evidence>
<dbReference type="EMBL" id="CP014332">
    <property type="protein sequence ID" value="APS41083.1"/>
    <property type="molecule type" value="Genomic_DNA"/>
</dbReference>
<proteinExistence type="predicted"/>
<protein>
    <submittedName>
        <fullName evidence="1">Tributyrin esterase</fullName>
    </submittedName>
</protein>
<dbReference type="Gene3D" id="3.40.50.1820">
    <property type="entry name" value="alpha/beta hydrolase"/>
    <property type="match status" value="1"/>
</dbReference>
<accession>A0A1L6R994</accession>
<dbReference type="Proteomes" id="UP000185473">
    <property type="component" value="Chromosome"/>
</dbReference>
<dbReference type="SUPFAM" id="SSF53474">
    <property type="entry name" value="alpha/beta-Hydrolases"/>
    <property type="match status" value="1"/>
</dbReference>
<dbReference type="InterPro" id="IPR050583">
    <property type="entry name" value="Mycobacterial_A85_antigen"/>
</dbReference>
<dbReference type="KEGG" id="wjo:FOL01_0224"/>